<sequence length="112" mass="12672">MIRLTRAPNLLIAQHWMNLLAQARIACEMHNQYLLGAMGDIPADQCGPEIWLEHERDLDLASRIIDGGWTDPGQSRAHWCCVWCGEWSEPQFTLCWQCGAAREDGQAAPPTR</sequence>
<dbReference type="EMBL" id="CP016170">
    <property type="protein sequence ID" value="ANN68113.1"/>
    <property type="molecule type" value="Genomic_DNA"/>
</dbReference>
<feature type="domain" description="DUF2007" evidence="1">
    <location>
        <begin position="1"/>
        <end position="65"/>
    </location>
</feature>
<evidence type="ECO:0000259" key="1">
    <source>
        <dbReference type="Pfam" id="PF09413"/>
    </source>
</evidence>
<dbReference type="Pfam" id="PF09413">
    <property type="entry name" value="DUF2007"/>
    <property type="match status" value="1"/>
</dbReference>
<dbReference type="RefSeq" id="WP_066353616.1">
    <property type="nucleotide sequence ID" value="NZ_CBCSFJ010000045.1"/>
</dbReference>
<name>A0ABN4R4X2_9BORD</name>
<reference evidence="2 3" key="1">
    <citation type="submission" date="2016-06" db="EMBL/GenBank/DDBJ databases">
        <title>Complete genome sequences of Bordetella bronchialis and Bordetella flabilis.</title>
        <authorList>
            <person name="LiPuma J.J."/>
            <person name="Spilker T."/>
        </authorList>
    </citation>
    <scope>NUCLEOTIDE SEQUENCE [LARGE SCALE GENOMIC DNA]</scope>
    <source>
        <strain evidence="2 3">AU3182</strain>
    </source>
</reference>
<keyword evidence="3" id="KW-1185">Reference proteome</keyword>
<proteinExistence type="predicted"/>
<dbReference type="Proteomes" id="UP000091897">
    <property type="component" value="Chromosome"/>
</dbReference>
<protein>
    <recommendedName>
        <fullName evidence="1">DUF2007 domain-containing protein</fullName>
    </recommendedName>
</protein>
<evidence type="ECO:0000313" key="2">
    <source>
        <dbReference type="EMBL" id="ANN68113.1"/>
    </source>
</evidence>
<gene>
    <name evidence="2" type="ORF">BAU06_19040</name>
</gene>
<accession>A0ABN4R4X2</accession>
<evidence type="ECO:0000313" key="3">
    <source>
        <dbReference type="Proteomes" id="UP000091897"/>
    </source>
</evidence>
<organism evidence="2 3">
    <name type="scientific">Bordetella bronchialis</name>
    <dbReference type="NCBI Taxonomy" id="463025"/>
    <lineage>
        <taxon>Bacteria</taxon>
        <taxon>Pseudomonadati</taxon>
        <taxon>Pseudomonadota</taxon>
        <taxon>Betaproteobacteria</taxon>
        <taxon>Burkholderiales</taxon>
        <taxon>Alcaligenaceae</taxon>
        <taxon>Bordetella</taxon>
    </lineage>
</organism>
<dbReference type="InterPro" id="IPR018551">
    <property type="entry name" value="DUF2007"/>
</dbReference>